<sequence>MSGLIAPARLLNLRFPPRITADRSKLRPLPGAICSLNNSRHSAVQAEELSDSSKPVELSIGRKLIWFHHIKSSKKKRDIKEWGAELKLGGYCKPGFPGVLIFEGEAKNAAEYLRRIKRLKWQHLQVRGQEEESVASGEDLDSHRRFPLGIKELPESGMSELAEICSGAAYQDGRAELPVADTANRFLGTGDLREIRTRVLVFGLVVQD</sequence>
<dbReference type="Pfam" id="PF06544">
    <property type="entry name" value="Prp3_C"/>
    <property type="match status" value="1"/>
</dbReference>
<dbReference type="InterPro" id="IPR010541">
    <property type="entry name" value="Prp3_C"/>
</dbReference>
<evidence type="ECO:0000259" key="1">
    <source>
        <dbReference type="Pfam" id="PF06544"/>
    </source>
</evidence>
<dbReference type="PANTHER" id="PTHR15955:SF8">
    <property type="entry name" value="RWD DOMAIN-CONTAINING PROTEIN 2B-RELATED"/>
    <property type="match status" value="1"/>
</dbReference>
<organism evidence="2 3">
    <name type="scientific">Riccia sorocarpa</name>
    <dbReference type="NCBI Taxonomy" id="122646"/>
    <lineage>
        <taxon>Eukaryota</taxon>
        <taxon>Viridiplantae</taxon>
        <taxon>Streptophyta</taxon>
        <taxon>Embryophyta</taxon>
        <taxon>Marchantiophyta</taxon>
        <taxon>Marchantiopsida</taxon>
        <taxon>Marchantiidae</taxon>
        <taxon>Marchantiales</taxon>
        <taxon>Ricciaceae</taxon>
        <taxon>Riccia</taxon>
    </lineage>
</organism>
<protein>
    <recommendedName>
        <fullName evidence="1">Small nuclear ribonucleoprotein Prp3 C-terminal domain-containing protein</fullName>
    </recommendedName>
</protein>
<dbReference type="EMBL" id="JBJQOH010000007">
    <property type="protein sequence ID" value="KAL3678670.1"/>
    <property type="molecule type" value="Genomic_DNA"/>
</dbReference>
<dbReference type="Proteomes" id="UP001633002">
    <property type="component" value="Unassembled WGS sequence"/>
</dbReference>
<proteinExistence type="predicted"/>
<reference evidence="2 3" key="1">
    <citation type="submission" date="2024-09" db="EMBL/GenBank/DDBJ databases">
        <title>Chromosome-scale assembly of Riccia sorocarpa.</title>
        <authorList>
            <person name="Paukszto L."/>
        </authorList>
    </citation>
    <scope>NUCLEOTIDE SEQUENCE [LARGE SCALE GENOMIC DNA]</scope>
    <source>
        <strain evidence="2">LP-2024</strain>
        <tissue evidence="2">Aerial parts of the thallus</tissue>
    </source>
</reference>
<gene>
    <name evidence="2" type="ORF">R1sor_021626</name>
</gene>
<comment type="caution">
    <text evidence="2">The sequence shown here is derived from an EMBL/GenBank/DDBJ whole genome shotgun (WGS) entry which is preliminary data.</text>
</comment>
<evidence type="ECO:0000313" key="2">
    <source>
        <dbReference type="EMBL" id="KAL3678670.1"/>
    </source>
</evidence>
<feature type="domain" description="Small nuclear ribonucleoprotein Prp3 C-terminal" evidence="1">
    <location>
        <begin position="64"/>
        <end position="130"/>
    </location>
</feature>
<accession>A0ABD3GKW8</accession>
<dbReference type="CDD" id="cd24163">
    <property type="entry name" value="RWDD2_C"/>
    <property type="match status" value="1"/>
</dbReference>
<evidence type="ECO:0000313" key="3">
    <source>
        <dbReference type="Proteomes" id="UP001633002"/>
    </source>
</evidence>
<keyword evidence="3" id="KW-1185">Reference proteome</keyword>
<dbReference type="InterPro" id="IPR017359">
    <property type="entry name" value="Phi-like"/>
</dbReference>
<name>A0ABD3GKW8_9MARC</name>
<dbReference type="PANTHER" id="PTHR15955">
    <property type="entry name" value="RWD DOMAIN CONTAINING PROTEIN 2"/>
    <property type="match status" value="1"/>
</dbReference>
<dbReference type="AlphaFoldDB" id="A0ABD3GKW8"/>
<dbReference type="InterPro" id="IPR059181">
    <property type="entry name" value="RWDD2A-B_C"/>
</dbReference>